<dbReference type="SUPFAM" id="SSF56112">
    <property type="entry name" value="Protein kinase-like (PK-like)"/>
    <property type="match status" value="1"/>
</dbReference>
<comment type="caution">
    <text evidence="2">The sequence shown here is derived from an EMBL/GenBank/DDBJ whole genome shotgun (WGS) entry which is preliminary data.</text>
</comment>
<dbReference type="OrthoDB" id="3250441at2759"/>
<keyword evidence="3" id="KW-1185">Reference proteome</keyword>
<organism evidence="2 3">
    <name type="scientific">Marasmius oreades</name>
    <name type="common">fairy-ring Marasmius</name>
    <dbReference type="NCBI Taxonomy" id="181124"/>
    <lineage>
        <taxon>Eukaryota</taxon>
        <taxon>Fungi</taxon>
        <taxon>Dikarya</taxon>
        <taxon>Basidiomycota</taxon>
        <taxon>Agaricomycotina</taxon>
        <taxon>Agaricomycetes</taxon>
        <taxon>Agaricomycetidae</taxon>
        <taxon>Agaricales</taxon>
        <taxon>Marasmiineae</taxon>
        <taxon>Marasmiaceae</taxon>
        <taxon>Marasmius</taxon>
    </lineage>
</organism>
<evidence type="ECO:0000313" key="3">
    <source>
        <dbReference type="Proteomes" id="UP001049176"/>
    </source>
</evidence>
<dbReference type="RefSeq" id="XP_043008421.1">
    <property type="nucleotide sequence ID" value="XM_043153137.1"/>
</dbReference>
<reference evidence="2" key="1">
    <citation type="journal article" date="2021" name="Genome Biol. Evol.">
        <title>The assembled and annotated genome of the fairy-ring fungus Marasmius oreades.</title>
        <authorList>
            <person name="Hiltunen M."/>
            <person name="Ament-Velasquez S.L."/>
            <person name="Johannesson H."/>
        </authorList>
    </citation>
    <scope>NUCLEOTIDE SEQUENCE</scope>
    <source>
        <strain evidence="2">03SP1</strain>
    </source>
</reference>
<accession>A0A9P7UT74</accession>
<dbReference type="KEGG" id="more:E1B28_008341"/>
<dbReference type="InterPro" id="IPR011009">
    <property type="entry name" value="Kinase-like_dom_sf"/>
</dbReference>
<evidence type="ECO:0000256" key="1">
    <source>
        <dbReference type="SAM" id="MobiDB-lite"/>
    </source>
</evidence>
<feature type="region of interest" description="Disordered" evidence="1">
    <location>
        <begin position="1"/>
        <end position="32"/>
    </location>
</feature>
<dbReference type="GeneID" id="66077417"/>
<dbReference type="InterPro" id="IPR008266">
    <property type="entry name" value="Tyr_kinase_AS"/>
</dbReference>
<dbReference type="Gene3D" id="1.10.510.10">
    <property type="entry name" value="Transferase(Phosphotransferase) domain 1"/>
    <property type="match status" value="1"/>
</dbReference>
<feature type="region of interest" description="Disordered" evidence="1">
    <location>
        <begin position="210"/>
        <end position="239"/>
    </location>
</feature>
<feature type="compositionally biased region" description="Acidic residues" evidence="1">
    <location>
        <begin position="227"/>
        <end position="238"/>
    </location>
</feature>
<dbReference type="PROSITE" id="PS00109">
    <property type="entry name" value="PROTEIN_KINASE_TYR"/>
    <property type="match status" value="1"/>
</dbReference>
<dbReference type="EMBL" id="CM032185">
    <property type="protein sequence ID" value="KAG7091951.1"/>
    <property type="molecule type" value="Genomic_DNA"/>
</dbReference>
<name>A0A9P7UT74_9AGAR</name>
<feature type="compositionally biased region" description="Basic and acidic residues" evidence="1">
    <location>
        <begin position="20"/>
        <end position="32"/>
    </location>
</feature>
<dbReference type="Proteomes" id="UP001049176">
    <property type="component" value="Chromosome 5"/>
</dbReference>
<gene>
    <name evidence="2" type="ORF">E1B28_008341</name>
</gene>
<dbReference type="AlphaFoldDB" id="A0A9P7UT74"/>
<sequence>MTKRKNTSISVGHCSKRAKSGHEEALSDEDQHSNAQVAYYRPLTSHSLTVYERSSASNHPKSVYDRPLNSIPVINFLCIVAPPDPDTGTLMFPSVDGTSLGKNVLTAHVASKTPNLKGRDLTSIAQTRFHQSRLFSQLPPVEKMLIIKLHEPLLSDDYQKLCSQLLQFTNHPIEDMGIYWPIPARIPSLAPNDSMFQFVVAYPCPQDMESFEPLLPKNPTSESESDKQDDVEDSEEDSDKAGLGELYHALRASLGIELVASAQGVVASRKLTNDARYWEASNGVVQPVAPSLASRVAELQGTDRRVDRRVDNGRHPHNAGSGTTGAFVGLYNDVFAEFLRTREECRNDSRGVAVFTDVFLKSIYELVEWMRLRTGRFGERDQVDAIVKTLKHLLEGAGLKLSVRERTQTGPEPDIVLQLVVYREGEEERETPLVVFEIKPGGSKHDAMVQATRGWLEILKDLWDKKTVTACCGPCFLISFYGTSLAVGGAALPNRPVAYYLTGYELVPYGAFPTDHIRMFELACTFAALQVSLGTLIKMYKELYKSQTPAIDITVLEVGDISTQAHPRFFPWPRSFVYKGKGSGDAVASRRVAFRYIRPLRSANFSSVFKVQVVAPPDPEKGEVDPHPTDDEFFRAIPWLSSKDSKTHGPVPVGSYLVVKFVLEYGSDAHHAMAKADKAPKLYSCEPFEMCGGYQGLQMVVMGFVEGRTLADVSVTTTIKEDVKKCVGVLHQLGFVHGDLCEQNFIVDKGTGSVVMIGFDTAVLKTDKDEGEGPQHPHGSSLTRLQRKLLKVPEGGLDPWRSFERCNKDKYSLRWSPTHFKDQVDRTISWEVDSRMLVSMINRLTGTL</sequence>
<dbReference type="GO" id="GO:0004672">
    <property type="term" value="F:protein kinase activity"/>
    <property type="evidence" value="ECO:0007669"/>
    <property type="project" value="InterPro"/>
</dbReference>
<proteinExistence type="predicted"/>
<protein>
    <submittedName>
        <fullName evidence="2">Uncharacterized protein</fullName>
    </submittedName>
</protein>
<evidence type="ECO:0000313" key="2">
    <source>
        <dbReference type="EMBL" id="KAG7091951.1"/>
    </source>
</evidence>